<dbReference type="Proteomes" id="UP000199034">
    <property type="component" value="Unassembled WGS sequence"/>
</dbReference>
<gene>
    <name evidence="1" type="ORF">SAMN05421872_105121</name>
</gene>
<proteinExistence type="predicted"/>
<keyword evidence="2" id="KW-1185">Reference proteome</keyword>
<dbReference type="OrthoDB" id="3789324at2"/>
<protein>
    <submittedName>
        <fullName evidence="1">Uncharacterized protein</fullName>
    </submittedName>
</protein>
<accession>A0A1G6R2A2</accession>
<dbReference type="AlphaFoldDB" id="A0A1G6R2A2"/>
<dbReference type="RefSeq" id="WP_090854864.1">
    <property type="nucleotide sequence ID" value="NZ_FMZM01000005.1"/>
</dbReference>
<sequence length="141" mass="15366">MDPGLVEPLAPRLAALLRRAVLDHATSEPRRSFPARLHVGTPGGRQRVLALDADETDHALRTDVVAAMLAGASVGGAGEPVVWLTRPGELDLQDVDAQWLAAALAACREAGRPLTLVIVNRHGWRDPRSGTARHWKRLRRR</sequence>
<organism evidence="1 2">
    <name type="scientific">Nocardioides lianchengensis</name>
    <dbReference type="NCBI Taxonomy" id="1045774"/>
    <lineage>
        <taxon>Bacteria</taxon>
        <taxon>Bacillati</taxon>
        <taxon>Actinomycetota</taxon>
        <taxon>Actinomycetes</taxon>
        <taxon>Propionibacteriales</taxon>
        <taxon>Nocardioidaceae</taxon>
        <taxon>Nocardioides</taxon>
    </lineage>
</organism>
<reference evidence="1 2" key="1">
    <citation type="submission" date="2016-10" db="EMBL/GenBank/DDBJ databases">
        <authorList>
            <person name="de Groot N.N."/>
        </authorList>
    </citation>
    <scope>NUCLEOTIDE SEQUENCE [LARGE SCALE GENOMIC DNA]</scope>
    <source>
        <strain evidence="1 2">CGMCC 4.6858</strain>
    </source>
</reference>
<evidence type="ECO:0000313" key="2">
    <source>
        <dbReference type="Proteomes" id="UP000199034"/>
    </source>
</evidence>
<evidence type="ECO:0000313" key="1">
    <source>
        <dbReference type="EMBL" id="SDC98678.1"/>
    </source>
</evidence>
<name>A0A1G6R2A2_9ACTN</name>
<dbReference type="EMBL" id="FMZM01000005">
    <property type="protein sequence ID" value="SDC98678.1"/>
    <property type="molecule type" value="Genomic_DNA"/>
</dbReference>